<evidence type="ECO:0000256" key="3">
    <source>
        <dbReference type="ARBA" id="ARBA00022801"/>
    </source>
</evidence>
<dbReference type="EMBL" id="CAXAMM010038562">
    <property type="protein sequence ID" value="CAK9078953.1"/>
    <property type="molecule type" value="Genomic_DNA"/>
</dbReference>
<feature type="compositionally biased region" description="Basic and acidic residues" evidence="6">
    <location>
        <begin position="77"/>
        <end position="90"/>
    </location>
</feature>
<dbReference type="InterPro" id="IPR022684">
    <property type="entry name" value="Calpain_cysteine_protease"/>
</dbReference>
<feature type="compositionally biased region" description="Basic and acidic residues" evidence="6">
    <location>
        <begin position="61"/>
        <end position="70"/>
    </location>
</feature>
<organism evidence="8 9">
    <name type="scientific">Durusdinium trenchii</name>
    <dbReference type="NCBI Taxonomy" id="1381693"/>
    <lineage>
        <taxon>Eukaryota</taxon>
        <taxon>Sar</taxon>
        <taxon>Alveolata</taxon>
        <taxon>Dinophyceae</taxon>
        <taxon>Suessiales</taxon>
        <taxon>Symbiodiniaceae</taxon>
        <taxon>Durusdinium</taxon>
    </lineage>
</organism>
<dbReference type="Pfam" id="PF01067">
    <property type="entry name" value="Calpain_III"/>
    <property type="match status" value="1"/>
</dbReference>
<dbReference type="SMART" id="SM00230">
    <property type="entry name" value="CysPc"/>
    <property type="match status" value="1"/>
</dbReference>
<evidence type="ECO:0000256" key="1">
    <source>
        <dbReference type="ARBA" id="ARBA00007623"/>
    </source>
</evidence>
<evidence type="ECO:0000256" key="5">
    <source>
        <dbReference type="PROSITE-ProRule" id="PRU00239"/>
    </source>
</evidence>
<dbReference type="InterPro" id="IPR022683">
    <property type="entry name" value="Calpain_III"/>
</dbReference>
<evidence type="ECO:0000256" key="6">
    <source>
        <dbReference type="SAM" id="MobiDB-lite"/>
    </source>
</evidence>
<comment type="caution">
    <text evidence="8">The sequence shown here is derived from an EMBL/GenBank/DDBJ whole genome shotgun (WGS) entry which is preliminary data.</text>
</comment>
<dbReference type="PANTHER" id="PTHR10183">
    <property type="entry name" value="CALPAIN"/>
    <property type="match status" value="1"/>
</dbReference>
<evidence type="ECO:0000256" key="2">
    <source>
        <dbReference type="ARBA" id="ARBA00022670"/>
    </source>
</evidence>
<protein>
    <submittedName>
        <fullName evidence="8">Calpain-type cysteine protease DEK1 (Phytocalpain DEK1) (Protein DEFECTIVE KERNEL 1) (AtDEK1) (Protein EMBRYO DEFECTIVE 1275) (Protein EMBRYO DEFECTIVE 80)</fullName>
    </submittedName>
</protein>
<evidence type="ECO:0000259" key="7">
    <source>
        <dbReference type="PROSITE" id="PS50203"/>
    </source>
</evidence>
<dbReference type="SUPFAM" id="SSF49758">
    <property type="entry name" value="Calpain large subunit, middle domain (domain III)"/>
    <property type="match status" value="1"/>
</dbReference>
<dbReference type="Proteomes" id="UP001642464">
    <property type="component" value="Unassembled WGS sequence"/>
</dbReference>
<accession>A0ABP0PU60</accession>
<dbReference type="Pfam" id="PF00648">
    <property type="entry name" value="Peptidase_C2"/>
    <property type="match status" value="1"/>
</dbReference>
<dbReference type="PANTHER" id="PTHR10183:SF379">
    <property type="entry name" value="CALPAIN-5"/>
    <property type="match status" value="1"/>
</dbReference>
<comment type="similarity">
    <text evidence="1">Belongs to the peptidase C2 family.</text>
</comment>
<dbReference type="PROSITE" id="PS50203">
    <property type="entry name" value="CALPAIN_CAT"/>
    <property type="match status" value="1"/>
</dbReference>
<dbReference type="GO" id="GO:0006508">
    <property type="term" value="P:proteolysis"/>
    <property type="evidence" value="ECO:0007669"/>
    <property type="project" value="UniProtKB-KW"/>
</dbReference>
<dbReference type="Gene3D" id="2.60.120.380">
    <property type="match status" value="1"/>
</dbReference>
<dbReference type="InterPro" id="IPR001300">
    <property type="entry name" value="Peptidase_C2_calpain_cat"/>
</dbReference>
<dbReference type="InterPro" id="IPR038765">
    <property type="entry name" value="Papain-like_cys_pep_sf"/>
</dbReference>
<keyword evidence="2 8" id="KW-0645">Protease</keyword>
<keyword evidence="9" id="KW-1185">Reference proteome</keyword>
<feature type="region of interest" description="Disordered" evidence="6">
    <location>
        <begin position="61"/>
        <end position="90"/>
    </location>
</feature>
<dbReference type="SMART" id="SM00720">
    <property type="entry name" value="calpain_III"/>
    <property type="match status" value="1"/>
</dbReference>
<dbReference type="GO" id="GO:0008233">
    <property type="term" value="F:peptidase activity"/>
    <property type="evidence" value="ECO:0007669"/>
    <property type="project" value="UniProtKB-KW"/>
</dbReference>
<dbReference type="SUPFAM" id="SSF54001">
    <property type="entry name" value="Cysteine proteinases"/>
    <property type="match status" value="1"/>
</dbReference>
<comment type="caution">
    <text evidence="5">Lacks conserved residue(s) required for the propagation of feature annotation.</text>
</comment>
<evidence type="ECO:0000256" key="4">
    <source>
        <dbReference type="ARBA" id="ARBA00022807"/>
    </source>
</evidence>
<evidence type="ECO:0000313" key="9">
    <source>
        <dbReference type="Proteomes" id="UP001642464"/>
    </source>
</evidence>
<dbReference type="Gene3D" id="3.90.70.10">
    <property type="entry name" value="Cysteine proteinases"/>
    <property type="match status" value="1"/>
</dbReference>
<sequence>MDVSQWRCLLTCEDETQDAIDQLQTAIDQATVAGLEGDLIDRANARIQEIKDILAKLKDDEKKRREEERRRQAKGGNFEDKAWKPKDYGSKAHDPQYKPFGSVWIRGRIEKLREMKYVENVQLFEDGCHPSDIHQGAALAEFDKFTYKDEGVGLYVVRFYKNGVYRDRSLKAYAKLHGSYDSIEGGYVNDGLVDLTGGSGGIHDGWNRRKEEINDGTMWATLKGLARDGHLLGLRTRMLREEGSIPTPAMQVMGKGHAYSLLRVEEVDGHRLVQLRNPWGNTEWRGKWSDGDEESWTQKMTKKLGHTSADDGTFWMAFEDFVLHYRCVYICRVFDKEWNKKMVSSEWRGETAGEDLAARAKQDAIFGDLWTKSRGLLFLTLLQHDARGVGEGDNEVPIGFGVFKDTNLYDRVCDSGTYCYDREVFVDTELTETGSSPYLIVPTTFKAGQERAFTMSLGETTSVVDPVGFAWSDGKAYWKGDDNAVEMYMD</sequence>
<proteinExistence type="inferred from homology"/>
<dbReference type="InterPro" id="IPR036213">
    <property type="entry name" value="Calpain_III_sf"/>
</dbReference>
<dbReference type="PRINTS" id="PR00704">
    <property type="entry name" value="CALPAIN"/>
</dbReference>
<feature type="domain" description="Calpain catalytic" evidence="7">
    <location>
        <begin position="143"/>
        <end position="334"/>
    </location>
</feature>
<name>A0ABP0PU60_9DINO</name>
<evidence type="ECO:0000313" key="8">
    <source>
        <dbReference type="EMBL" id="CAK9078953.1"/>
    </source>
</evidence>
<reference evidence="8 9" key="1">
    <citation type="submission" date="2024-02" db="EMBL/GenBank/DDBJ databases">
        <authorList>
            <person name="Chen Y."/>
            <person name="Shah S."/>
            <person name="Dougan E. K."/>
            <person name="Thang M."/>
            <person name="Chan C."/>
        </authorList>
    </citation>
    <scope>NUCLEOTIDE SEQUENCE [LARGE SCALE GENOMIC DNA]</scope>
</reference>
<dbReference type="InterPro" id="IPR022682">
    <property type="entry name" value="Calpain_domain_III"/>
</dbReference>
<keyword evidence="4" id="KW-0788">Thiol protease</keyword>
<keyword evidence="3" id="KW-0378">Hydrolase</keyword>
<gene>
    <name evidence="8" type="ORF">SCF082_LOCUS37693</name>
</gene>